<dbReference type="AlphaFoldDB" id="A0A220UAX4"/>
<accession>A0A220UAX4</accession>
<dbReference type="RefSeq" id="WP_089064141.1">
    <property type="nucleotide sequence ID" value="NZ_CP022316.1"/>
</dbReference>
<proteinExistence type="predicted"/>
<keyword evidence="2" id="KW-1133">Transmembrane helix</keyword>
<evidence type="ECO:0000313" key="3">
    <source>
        <dbReference type="EMBL" id="ASK64893.1"/>
    </source>
</evidence>
<keyword evidence="4" id="KW-1185">Reference proteome</keyword>
<evidence type="ECO:0000313" key="4">
    <source>
        <dbReference type="Proteomes" id="UP000198398"/>
    </source>
</evidence>
<feature type="region of interest" description="Disordered" evidence="1">
    <location>
        <begin position="1"/>
        <end position="31"/>
    </location>
</feature>
<feature type="transmembrane region" description="Helical" evidence="2">
    <location>
        <begin position="48"/>
        <end position="69"/>
    </location>
</feature>
<evidence type="ECO:0000256" key="2">
    <source>
        <dbReference type="SAM" id="Phobius"/>
    </source>
</evidence>
<dbReference type="EMBL" id="CP022316">
    <property type="protein sequence ID" value="ASK64893.1"/>
    <property type="molecule type" value="Genomic_DNA"/>
</dbReference>
<keyword evidence="2" id="KW-0812">Transmembrane</keyword>
<sequence>MTVHRSRFHRSNRRRSTRPDRAMGAPSPARRSLTQRLLTRLAAEQGDVPGWVLITLMTAGIVVALWAVASDQIVQIFQNAMAPFLSGSL</sequence>
<protein>
    <submittedName>
        <fullName evidence="3">Uncharacterized protein</fullName>
    </submittedName>
</protein>
<feature type="compositionally biased region" description="Basic residues" evidence="1">
    <location>
        <begin position="1"/>
        <end position="16"/>
    </location>
</feature>
<reference evidence="4" key="1">
    <citation type="submission" date="2017-07" db="EMBL/GenBank/DDBJ databases">
        <title>Brachybacterium sp. VR2415.</title>
        <authorList>
            <person name="Tak E.J."/>
            <person name="Bae J.-W."/>
        </authorList>
    </citation>
    <scope>NUCLEOTIDE SEQUENCE [LARGE SCALE GENOMIC DNA]</scope>
    <source>
        <strain evidence="4">VR2415</strain>
    </source>
</reference>
<gene>
    <name evidence="3" type="ORF">CFK39_02545</name>
</gene>
<dbReference type="KEGG" id="brv:CFK39_02545"/>
<name>A0A220UAX4_9MICO</name>
<dbReference type="Proteomes" id="UP000198398">
    <property type="component" value="Chromosome"/>
</dbReference>
<evidence type="ECO:0000256" key="1">
    <source>
        <dbReference type="SAM" id="MobiDB-lite"/>
    </source>
</evidence>
<keyword evidence="2" id="KW-0472">Membrane</keyword>
<organism evidence="3 4">
    <name type="scientific">Brachybacterium avium</name>
    <dbReference type="NCBI Taxonomy" id="2017485"/>
    <lineage>
        <taxon>Bacteria</taxon>
        <taxon>Bacillati</taxon>
        <taxon>Actinomycetota</taxon>
        <taxon>Actinomycetes</taxon>
        <taxon>Micrococcales</taxon>
        <taxon>Dermabacteraceae</taxon>
        <taxon>Brachybacterium</taxon>
    </lineage>
</organism>
<dbReference type="OrthoDB" id="5196884at2"/>